<organism evidence="2 3">
    <name type="scientific">Gossypium australe</name>
    <dbReference type="NCBI Taxonomy" id="47621"/>
    <lineage>
        <taxon>Eukaryota</taxon>
        <taxon>Viridiplantae</taxon>
        <taxon>Streptophyta</taxon>
        <taxon>Embryophyta</taxon>
        <taxon>Tracheophyta</taxon>
        <taxon>Spermatophyta</taxon>
        <taxon>Magnoliopsida</taxon>
        <taxon>eudicotyledons</taxon>
        <taxon>Gunneridae</taxon>
        <taxon>Pentapetalae</taxon>
        <taxon>rosids</taxon>
        <taxon>malvids</taxon>
        <taxon>Malvales</taxon>
        <taxon>Malvaceae</taxon>
        <taxon>Malvoideae</taxon>
        <taxon>Gossypium</taxon>
    </lineage>
</organism>
<proteinExistence type="predicted"/>
<dbReference type="EMBL" id="SMMG02000002">
    <property type="protein sequence ID" value="KAA3484654.1"/>
    <property type="molecule type" value="Genomic_DNA"/>
</dbReference>
<dbReference type="InterPro" id="IPR012337">
    <property type="entry name" value="RNaseH-like_sf"/>
</dbReference>
<gene>
    <name evidence="2" type="ORF">EPI10_006726</name>
</gene>
<dbReference type="Pfam" id="PF17921">
    <property type="entry name" value="Integrase_H2C2"/>
    <property type="match status" value="1"/>
</dbReference>
<feature type="domain" description="Integrase zinc-binding" evidence="1">
    <location>
        <begin position="11"/>
        <end position="68"/>
    </location>
</feature>
<name>A0A5B6WUA5_9ROSI</name>
<evidence type="ECO:0000313" key="2">
    <source>
        <dbReference type="EMBL" id="KAA3484654.1"/>
    </source>
</evidence>
<dbReference type="SUPFAM" id="SSF53098">
    <property type="entry name" value="Ribonuclease H-like"/>
    <property type="match status" value="1"/>
</dbReference>
<comment type="caution">
    <text evidence="2">The sequence shown here is derived from an EMBL/GenBank/DDBJ whole genome shotgun (WGS) entry which is preliminary data.</text>
</comment>
<reference evidence="3" key="1">
    <citation type="journal article" date="2019" name="Plant Biotechnol. J.">
        <title>Genome sequencing of the Australian wild diploid species Gossypium australe highlights disease resistance and delayed gland morphogenesis.</title>
        <authorList>
            <person name="Cai Y."/>
            <person name="Cai X."/>
            <person name="Wang Q."/>
            <person name="Wang P."/>
            <person name="Zhang Y."/>
            <person name="Cai C."/>
            <person name="Xu Y."/>
            <person name="Wang K."/>
            <person name="Zhou Z."/>
            <person name="Wang C."/>
            <person name="Geng S."/>
            <person name="Li B."/>
            <person name="Dong Q."/>
            <person name="Hou Y."/>
            <person name="Wang H."/>
            <person name="Ai P."/>
            <person name="Liu Z."/>
            <person name="Yi F."/>
            <person name="Sun M."/>
            <person name="An G."/>
            <person name="Cheng J."/>
            <person name="Zhang Y."/>
            <person name="Shi Q."/>
            <person name="Xie Y."/>
            <person name="Shi X."/>
            <person name="Chang Y."/>
            <person name="Huang F."/>
            <person name="Chen Y."/>
            <person name="Hong S."/>
            <person name="Mi L."/>
            <person name="Sun Q."/>
            <person name="Zhang L."/>
            <person name="Zhou B."/>
            <person name="Peng R."/>
            <person name="Zhang X."/>
            <person name="Liu F."/>
        </authorList>
    </citation>
    <scope>NUCLEOTIDE SEQUENCE [LARGE SCALE GENOMIC DNA]</scope>
    <source>
        <strain evidence="3">cv. PA1801</strain>
    </source>
</reference>
<dbReference type="Proteomes" id="UP000325315">
    <property type="component" value="Unassembled WGS sequence"/>
</dbReference>
<sequence>MFRGRIFVPKNSELIQKILHEAHNGCLSIHPGSTKMYNDMKQLYWWLGMKQHILEFVSRCLICQQVKAKHQVPSGLLQPVMIPEWKWNRVTMDFVSVVVDRLTKSAHFIPVRTDYSLDKLVELDISEIRLQEALGMRLNFSTTCHQQTDGQSERNLKIIGRNIYHWLNSRIITAFNRA</sequence>
<evidence type="ECO:0000259" key="1">
    <source>
        <dbReference type="Pfam" id="PF17921"/>
    </source>
</evidence>
<dbReference type="InterPro" id="IPR041588">
    <property type="entry name" value="Integrase_H2C2"/>
</dbReference>
<accession>A0A5B6WUA5</accession>
<protein>
    <submittedName>
        <fullName evidence="2">Integrase</fullName>
    </submittedName>
</protein>
<dbReference type="PANTHER" id="PTHR45835:SF99">
    <property type="entry name" value="CHROMO DOMAIN-CONTAINING PROTEIN-RELATED"/>
    <property type="match status" value="1"/>
</dbReference>
<dbReference type="Gene3D" id="1.10.340.70">
    <property type="match status" value="1"/>
</dbReference>
<dbReference type="OrthoDB" id="8187670at2759"/>
<keyword evidence="3" id="KW-1185">Reference proteome</keyword>
<dbReference type="AlphaFoldDB" id="A0A5B6WUA5"/>
<dbReference type="PANTHER" id="PTHR45835">
    <property type="entry name" value="YALI0A06105P"/>
    <property type="match status" value="1"/>
</dbReference>
<evidence type="ECO:0000313" key="3">
    <source>
        <dbReference type="Proteomes" id="UP000325315"/>
    </source>
</evidence>